<evidence type="ECO:0000256" key="4">
    <source>
        <dbReference type="ARBA" id="ARBA00022842"/>
    </source>
</evidence>
<dbReference type="SFLD" id="SFLDS00003">
    <property type="entry name" value="Haloacid_Dehalogenase"/>
    <property type="match status" value="1"/>
</dbReference>
<dbReference type="STRING" id="137838.GCA_001458595_00084"/>
<dbReference type="InterPro" id="IPR041492">
    <property type="entry name" value="HAD_2"/>
</dbReference>
<keyword evidence="2" id="KW-0479">Metal-binding</keyword>
<evidence type="ECO:0000313" key="5">
    <source>
        <dbReference type="EMBL" id="CAI3538590.1"/>
    </source>
</evidence>
<dbReference type="InterPro" id="IPR023214">
    <property type="entry name" value="HAD_sf"/>
</dbReference>
<dbReference type="Proteomes" id="UP000220840">
    <property type="component" value="Unassembled WGS sequence"/>
</dbReference>
<dbReference type="AlphaFoldDB" id="A0A2A7MBZ2"/>
<keyword evidence="3 6" id="KW-0378">Hydrolase</keyword>
<proteinExistence type="predicted"/>
<reference evidence="5" key="2">
    <citation type="submission" date="2022-10" db="EMBL/GenBank/DDBJ databases">
        <authorList>
            <person name="Aires J."/>
            <person name="Mesa V."/>
        </authorList>
    </citation>
    <scope>NUCLEOTIDE SEQUENCE</scope>
    <source>
        <strain evidence="5">Clostridium neonatale JD116</strain>
    </source>
</reference>
<dbReference type="PANTHER" id="PTHR46470">
    <property type="entry name" value="N-ACYLNEURAMINATE-9-PHOSPHATASE"/>
    <property type="match status" value="1"/>
</dbReference>
<comment type="cofactor">
    <cofactor evidence="1">
        <name>Mg(2+)</name>
        <dbReference type="ChEBI" id="CHEBI:18420"/>
    </cofactor>
</comment>
<evidence type="ECO:0000313" key="6">
    <source>
        <dbReference type="EMBL" id="PEG28861.1"/>
    </source>
</evidence>
<dbReference type="Proteomes" id="UP001189143">
    <property type="component" value="Unassembled WGS sequence"/>
</dbReference>
<dbReference type="InterPro" id="IPR051400">
    <property type="entry name" value="HAD-like_hydrolase"/>
</dbReference>
<dbReference type="GO" id="GO:0016791">
    <property type="term" value="F:phosphatase activity"/>
    <property type="evidence" value="ECO:0007669"/>
    <property type="project" value="TreeGrafter"/>
</dbReference>
<reference evidence="6 7" key="1">
    <citation type="submission" date="2017-10" db="EMBL/GenBank/DDBJ databases">
        <title>Effective Description of Clostridium neonatale sp. nov. linked to necrotizing enterocolitis in neonates and a clarification of species assignable to the genus Clostridium (Prazmowski 1880) emend. Lawson and Rainey 2016.</title>
        <authorList>
            <person name="Bernard K."/>
            <person name="Burdz T."/>
            <person name="Wiebe D."/>
            <person name="Balcewich B."/>
            <person name="Alfa M."/>
            <person name="Bernier A.-M."/>
        </authorList>
    </citation>
    <scope>NUCLEOTIDE SEQUENCE [LARGE SCALE GENOMIC DNA]</scope>
    <source>
        <strain evidence="6 7">LCDC99A005</strain>
    </source>
</reference>
<organism evidence="6 7">
    <name type="scientific">Clostridium neonatale</name>
    <dbReference type="NCBI Taxonomy" id="137838"/>
    <lineage>
        <taxon>Bacteria</taxon>
        <taxon>Bacillati</taxon>
        <taxon>Bacillota</taxon>
        <taxon>Clostridia</taxon>
        <taxon>Eubacteriales</taxon>
        <taxon>Clostridiaceae</taxon>
        <taxon>Clostridium</taxon>
    </lineage>
</organism>
<dbReference type="OrthoDB" id="264363at2"/>
<keyword evidence="7" id="KW-1185">Reference proteome</keyword>
<dbReference type="GO" id="GO:0044281">
    <property type="term" value="P:small molecule metabolic process"/>
    <property type="evidence" value="ECO:0007669"/>
    <property type="project" value="UniProtKB-ARBA"/>
</dbReference>
<accession>A0A2A7MBZ2</accession>
<dbReference type="RefSeq" id="WP_058293105.1">
    <property type="nucleotide sequence ID" value="NZ_CAMRXC010000013.1"/>
</dbReference>
<dbReference type="EMBL" id="CAMTCP010000007">
    <property type="protein sequence ID" value="CAI3538590.1"/>
    <property type="molecule type" value="Genomic_DNA"/>
</dbReference>
<evidence type="ECO:0000256" key="3">
    <source>
        <dbReference type="ARBA" id="ARBA00022801"/>
    </source>
</evidence>
<evidence type="ECO:0000256" key="2">
    <source>
        <dbReference type="ARBA" id="ARBA00022723"/>
    </source>
</evidence>
<evidence type="ECO:0000313" key="7">
    <source>
        <dbReference type="Proteomes" id="UP000220840"/>
    </source>
</evidence>
<dbReference type="GO" id="GO:0046872">
    <property type="term" value="F:metal ion binding"/>
    <property type="evidence" value="ECO:0007669"/>
    <property type="project" value="UniProtKB-KW"/>
</dbReference>
<sequence>MYTNYIFDLYGTLIDIHTNKKSKILWSKLSLFYSFNGAIYSSNELKTSYLNKVKEKQKSLSHTKYPDFPLENIFKILYEEKEVKPSEDLVKSTAHLFRTLSIKYLKLYNGVIELLELLKRKEKNIYLLSNAQQVFTLYEMRILDIEKYFDKIYFSSDYYICKPDSKFFEQLISDLNLDIKKSIMIGNDPICDIKGAQSVGLDTLYIHSNLSPEIKHEFNPTYKVMNGDVNEISSLIIN</sequence>
<dbReference type="PRINTS" id="PR00413">
    <property type="entry name" value="HADHALOGNASE"/>
</dbReference>
<dbReference type="EMBL" id="PDCJ01000007">
    <property type="protein sequence ID" value="PEG28861.1"/>
    <property type="molecule type" value="Genomic_DNA"/>
</dbReference>
<dbReference type="InterPro" id="IPR036412">
    <property type="entry name" value="HAD-like_sf"/>
</dbReference>
<evidence type="ECO:0000256" key="1">
    <source>
        <dbReference type="ARBA" id="ARBA00001946"/>
    </source>
</evidence>
<dbReference type="PANTHER" id="PTHR46470:SF2">
    <property type="entry name" value="GLYCERALDEHYDE 3-PHOSPHATE PHOSPHATASE"/>
    <property type="match status" value="1"/>
</dbReference>
<name>A0A2A7MBZ2_9CLOT</name>
<gene>
    <name evidence="5" type="ORF">CNEO2_1060009</name>
    <name evidence="6" type="ORF">CQ394_20575</name>
</gene>
<dbReference type="InterPro" id="IPR006439">
    <property type="entry name" value="HAD-SF_hydro_IA"/>
</dbReference>
<keyword evidence="4" id="KW-0460">Magnesium</keyword>
<protein>
    <submittedName>
        <fullName evidence="6">HAD family hydrolase</fullName>
    </submittedName>
    <submittedName>
        <fullName evidence="5">HAD superfamily hydrolase</fullName>
    </submittedName>
</protein>
<dbReference type="CDD" id="cd01427">
    <property type="entry name" value="HAD_like"/>
    <property type="match status" value="1"/>
</dbReference>
<dbReference type="Gene3D" id="1.10.150.520">
    <property type="match status" value="1"/>
</dbReference>
<dbReference type="SFLD" id="SFLDG01129">
    <property type="entry name" value="C1.5:_HAD__Beta-PGM__Phosphata"/>
    <property type="match status" value="1"/>
</dbReference>
<dbReference type="Pfam" id="PF13419">
    <property type="entry name" value="HAD_2"/>
    <property type="match status" value="1"/>
</dbReference>
<dbReference type="Gene3D" id="3.40.50.1000">
    <property type="entry name" value="HAD superfamily/HAD-like"/>
    <property type="match status" value="1"/>
</dbReference>
<dbReference type="SUPFAM" id="SSF56784">
    <property type="entry name" value="HAD-like"/>
    <property type="match status" value="1"/>
</dbReference>
<comment type="caution">
    <text evidence="6">The sequence shown here is derived from an EMBL/GenBank/DDBJ whole genome shotgun (WGS) entry which is preliminary data.</text>
</comment>